<comment type="similarity">
    <text evidence="1 4">Belongs to the aldehyde dehydrogenase family.</text>
</comment>
<dbReference type="CDD" id="cd07102">
    <property type="entry name" value="ALDH_EDX86601"/>
    <property type="match status" value="1"/>
</dbReference>
<dbReference type="InterPro" id="IPR016161">
    <property type="entry name" value="Ald_DH/histidinol_DH"/>
</dbReference>
<dbReference type="Gene3D" id="3.40.605.10">
    <property type="entry name" value="Aldehyde Dehydrogenase, Chain A, domain 1"/>
    <property type="match status" value="1"/>
</dbReference>
<dbReference type="InterPro" id="IPR015590">
    <property type="entry name" value="Aldehyde_DH_dom"/>
</dbReference>
<feature type="domain" description="Aldehyde dehydrogenase" evidence="5">
    <location>
        <begin position="33"/>
        <end position="483"/>
    </location>
</feature>
<dbReference type="Gene3D" id="3.40.309.10">
    <property type="entry name" value="Aldehyde Dehydrogenase, Chain A, domain 2"/>
    <property type="match status" value="1"/>
</dbReference>
<evidence type="ECO:0000256" key="2">
    <source>
        <dbReference type="ARBA" id="ARBA00023002"/>
    </source>
</evidence>
<evidence type="ECO:0000256" key="1">
    <source>
        <dbReference type="ARBA" id="ARBA00009986"/>
    </source>
</evidence>
<dbReference type="InterPro" id="IPR016163">
    <property type="entry name" value="Ald_DH_C"/>
</dbReference>
<name>A0ABP0U6K2_9BRYO</name>
<organism evidence="6 7">
    <name type="scientific">Sphagnum troendelagicum</name>
    <dbReference type="NCBI Taxonomy" id="128251"/>
    <lineage>
        <taxon>Eukaryota</taxon>
        <taxon>Viridiplantae</taxon>
        <taxon>Streptophyta</taxon>
        <taxon>Embryophyta</taxon>
        <taxon>Bryophyta</taxon>
        <taxon>Sphagnophytina</taxon>
        <taxon>Sphagnopsida</taxon>
        <taxon>Sphagnales</taxon>
        <taxon>Sphagnaceae</taxon>
        <taxon>Sphagnum</taxon>
    </lineage>
</organism>
<keyword evidence="7" id="KW-1185">Reference proteome</keyword>
<dbReference type="Pfam" id="PF00171">
    <property type="entry name" value="Aldedh"/>
    <property type="match status" value="1"/>
</dbReference>
<feature type="active site" evidence="3">
    <location>
        <position position="260"/>
    </location>
</feature>
<evidence type="ECO:0000313" key="7">
    <source>
        <dbReference type="Proteomes" id="UP001497512"/>
    </source>
</evidence>
<evidence type="ECO:0000259" key="5">
    <source>
        <dbReference type="Pfam" id="PF00171"/>
    </source>
</evidence>
<keyword evidence="2 4" id="KW-0560">Oxidoreductase</keyword>
<gene>
    <name evidence="6" type="ORF">CSSPTR1EN2_LOCUS12116</name>
</gene>
<sequence>MKAVTVATRKWPLRATKPFFSFRRSLQLESYGVFHVVNPSTAQVIAELPVDSPASVDAKFQALEAGQKQWHATGIVERRSALERFNELLRRNVPSLAKTLTLETGKPISQAKNEVRATVDRVRFYLENCDQVLQEQTVLQTNVLQEKLLYEPLGVVANISAWNYPYFVSANVFAAALLTGNTVLYKPSEHASLTGLEIAKLLYEAGVPKDVFIVTTGKGETGAAVASLKGLGGLFFTGSHKTGVEIAKQAAGNLVKMQLELGGKDPVYVRSDIPNVAAAAASIADGAFYNCGQSCCSVERVYVDRAIYGEFVEHFITTVKGFKVGDPLKSDTYIGPVARQPQLSFLASQVNDAVEKGAKMVSNLGLDINTDGFYFPPTVLSDVNHTMDVMREESFGPLIGIQSVDGDLEALNLMKDTPYGLTASVFCKHSADAEQILRELQVGTGYWNCCDRVSPRLPWSGRKGSGLGVTLGLDGIRAFVQPKGILLQNPAT</sequence>
<dbReference type="EMBL" id="OZ019894">
    <property type="protein sequence ID" value="CAK9214207.1"/>
    <property type="molecule type" value="Genomic_DNA"/>
</dbReference>
<dbReference type="InterPro" id="IPR016162">
    <property type="entry name" value="Ald_DH_N"/>
</dbReference>
<dbReference type="InterPro" id="IPR029510">
    <property type="entry name" value="Ald_DH_CS_GLU"/>
</dbReference>
<protein>
    <recommendedName>
        <fullName evidence="5">Aldehyde dehydrogenase domain-containing protein</fullName>
    </recommendedName>
</protein>
<evidence type="ECO:0000256" key="4">
    <source>
        <dbReference type="RuleBase" id="RU003345"/>
    </source>
</evidence>
<dbReference type="Proteomes" id="UP001497512">
    <property type="component" value="Chromosome 2"/>
</dbReference>
<evidence type="ECO:0000256" key="3">
    <source>
        <dbReference type="PROSITE-ProRule" id="PRU10007"/>
    </source>
</evidence>
<proteinExistence type="inferred from homology"/>
<reference evidence="6" key="1">
    <citation type="submission" date="2024-02" db="EMBL/GenBank/DDBJ databases">
        <authorList>
            <consortium name="ELIXIR-Norway"/>
            <consortium name="Elixir Norway"/>
        </authorList>
    </citation>
    <scope>NUCLEOTIDE SEQUENCE</scope>
</reference>
<dbReference type="PANTHER" id="PTHR11699">
    <property type="entry name" value="ALDEHYDE DEHYDROGENASE-RELATED"/>
    <property type="match status" value="1"/>
</dbReference>
<dbReference type="SUPFAM" id="SSF53720">
    <property type="entry name" value="ALDH-like"/>
    <property type="match status" value="1"/>
</dbReference>
<dbReference type="PROSITE" id="PS00687">
    <property type="entry name" value="ALDEHYDE_DEHYDR_GLU"/>
    <property type="match status" value="1"/>
</dbReference>
<evidence type="ECO:0000313" key="6">
    <source>
        <dbReference type="EMBL" id="CAK9214207.1"/>
    </source>
</evidence>
<accession>A0ABP0U6K2</accession>